<protein>
    <submittedName>
        <fullName evidence="2">Uncharacterized protein</fullName>
    </submittedName>
</protein>
<accession>A0ABR1AH26</accession>
<dbReference type="EMBL" id="JAWJWF010000049">
    <property type="protein sequence ID" value="KAK6619270.1"/>
    <property type="molecule type" value="Genomic_DNA"/>
</dbReference>
<comment type="caution">
    <text evidence="2">The sequence shown here is derived from an EMBL/GenBank/DDBJ whole genome shotgun (WGS) entry which is preliminary data.</text>
</comment>
<proteinExistence type="predicted"/>
<evidence type="ECO:0000313" key="2">
    <source>
        <dbReference type="EMBL" id="KAK6619270.1"/>
    </source>
</evidence>
<evidence type="ECO:0000313" key="3">
    <source>
        <dbReference type="Proteomes" id="UP001359485"/>
    </source>
</evidence>
<evidence type="ECO:0000256" key="1">
    <source>
        <dbReference type="SAM" id="MobiDB-lite"/>
    </source>
</evidence>
<feature type="compositionally biased region" description="Basic and acidic residues" evidence="1">
    <location>
        <begin position="54"/>
        <end position="73"/>
    </location>
</feature>
<keyword evidence="3" id="KW-1185">Reference proteome</keyword>
<sequence>MADIHGQGLTNDDGDFNGLLRANEATGKFIFSDGRCPPLSITAARLGGMSSDCRNSRTEPREEAGRERPLVRR</sequence>
<reference evidence="2 3" key="1">
    <citation type="submission" date="2023-09" db="EMBL/GenBank/DDBJ databases">
        <title>Genomes of two closely related lineages of the louse Polyplax serrata with different host specificities.</title>
        <authorList>
            <person name="Martinu J."/>
            <person name="Tarabai H."/>
            <person name="Stefka J."/>
            <person name="Hypsa V."/>
        </authorList>
    </citation>
    <scope>NUCLEOTIDE SEQUENCE [LARGE SCALE GENOMIC DNA]</scope>
    <source>
        <strain evidence="2">98ZLc_SE</strain>
    </source>
</reference>
<organism evidence="2 3">
    <name type="scientific">Polyplax serrata</name>
    <name type="common">Common mouse louse</name>
    <dbReference type="NCBI Taxonomy" id="468196"/>
    <lineage>
        <taxon>Eukaryota</taxon>
        <taxon>Metazoa</taxon>
        <taxon>Ecdysozoa</taxon>
        <taxon>Arthropoda</taxon>
        <taxon>Hexapoda</taxon>
        <taxon>Insecta</taxon>
        <taxon>Pterygota</taxon>
        <taxon>Neoptera</taxon>
        <taxon>Paraneoptera</taxon>
        <taxon>Psocodea</taxon>
        <taxon>Troctomorpha</taxon>
        <taxon>Phthiraptera</taxon>
        <taxon>Anoplura</taxon>
        <taxon>Polyplacidae</taxon>
        <taxon>Polyplax</taxon>
    </lineage>
</organism>
<dbReference type="Proteomes" id="UP001359485">
    <property type="component" value="Unassembled WGS sequence"/>
</dbReference>
<feature type="region of interest" description="Disordered" evidence="1">
    <location>
        <begin position="47"/>
        <end position="73"/>
    </location>
</feature>
<name>A0ABR1AH26_POLSC</name>
<gene>
    <name evidence="2" type="ORF">RUM44_003652</name>
</gene>